<dbReference type="Gene3D" id="3.40.50.720">
    <property type="entry name" value="NAD(P)-binding Rossmann-like Domain"/>
    <property type="match status" value="1"/>
</dbReference>
<feature type="domain" description="NAD(P)-binding" evidence="7">
    <location>
        <begin position="5"/>
        <end position="308"/>
    </location>
</feature>
<dbReference type="InterPro" id="IPR006368">
    <property type="entry name" value="GDP_Man_deHydtase"/>
</dbReference>
<name>A0A2P8GIM5_9BACT</name>
<dbReference type="Proteomes" id="UP000241964">
    <property type="component" value="Unassembled WGS sequence"/>
</dbReference>
<dbReference type="CDD" id="cd05260">
    <property type="entry name" value="GDP_MD_SDR_e"/>
    <property type="match status" value="1"/>
</dbReference>
<dbReference type="FunFam" id="3.40.50.720:FF:000924">
    <property type="entry name" value="GDP-mannose 4,6 dehydratase"/>
    <property type="match status" value="1"/>
</dbReference>
<dbReference type="SUPFAM" id="SSF51735">
    <property type="entry name" value="NAD(P)-binding Rossmann-fold domains"/>
    <property type="match status" value="1"/>
</dbReference>
<dbReference type="Gene3D" id="3.90.25.10">
    <property type="entry name" value="UDP-galactose 4-epimerase, domain 1"/>
    <property type="match status" value="1"/>
</dbReference>
<dbReference type="OrthoDB" id="9779041at2"/>
<accession>A0A2P8GIM5</accession>
<comment type="similarity">
    <text evidence="3">Belongs to the NAD(P)-dependent epimerase/dehydratase family. GDP-mannose 4,6-dehydratase subfamily.</text>
</comment>
<dbReference type="RefSeq" id="WP_106593472.1">
    <property type="nucleotide sequence ID" value="NZ_PYAS01000001.1"/>
</dbReference>
<keyword evidence="5" id="KW-0456">Lyase</keyword>
<dbReference type="AlphaFoldDB" id="A0A2P8GIM5"/>
<organism evidence="8 9">
    <name type="scientific">Dyadobacter jiangsuensis</name>
    <dbReference type="NCBI Taxonomy" id="1591085"/>
    <lineage>
        <taxon>Bacteria</taxon>
        <taxon>Pseudomonadati</taxon>
        <taxon>Bacteroidota</taxon>
        <taxon>Cytophagia</taxon>
        <taxon>Cytophagales</taxon>
        <taxon>Spirosomataceae</taxon>
        <taxon>Dyadobacter</taxon>
    </lineage>
</organism>
<evidence type="ECO:0000256" key="1">
    <source>
        <dbReference type="ARBA" id="ARBA00000188"/>
    </source>
</evidence>
<evidence type="ECO:0000256" key="3">
    <source>
        <dbReference type="ARBA" id="ARBA00009263"/>
    </source>
</evidence>
<evidence type="ECO:0000256" key="6">
    <source>
        <dbReference type="ARBA" id="ARBA00059383"/>
    </source>
</evidence>
<sequence length="339" mass="38568">MKVAIITGISGQDGAYLAQLLLSKGYKVVGVVRDLNRKLTGLEYLGIHNQVTLELCDLWEQASILRLLAKYRPDEIYNLAAQSSVGLSFEYPIETIKFNVVSVLNFLEAIRLYDKKTKFYQASSSEMYGMVSELPVRISSPMYPLSPYAISKASAFWMIVNYREAYKLRCCTGVLFNHESYLRSSNFFVKKVIVEALKMTSDPEMVLRVGNLKVRRDFGYSPKYVEAMWLTQQNEVAKDYIICSGASILLEDIVHHVFSRLGLDTSRIVIDKDLSRLTDIEDIYGDNSEAKAELGWDYNLNFYQVLDMLIEEEIANTQAGQHLTTLRPNGQSGHIHIPR</sequence>
<evidence type="ECO:0000313" key="9">
    <source>
        <dbReference type="Proteomes" id="UP000241964"/>
    </source>
</evidence>
<gene>
    <name evidence="8" type="ORF">CLV60_101149</name>
</gene>
<comment type="function">
    <text evidence="6">Catalyzes the conversion of GDP-D-mannose to GDP-4-dehydro-6-deoxy-D-mannose.</text>
</comment>
<proteinExistence type="inferred from homology"/>
<protein>
    <recommendedName>
        <fullName evidence="4">GDP-mannose 4,6-dehydratase</fullName>
        <ecNumber evidence="4">4.2.1.47</ecNumber>
    </recommendedName>
</protein>
<dbReference type="PANTHER" id="PTHR43715:SF1">
    <property type="entry name" value="GDP-MANNOSE 4,6 DEHYDRATASE"/>
    <property type="match status" value="1"/>
</dbReference>
<reference evidence="8 9" key="1">
    <citation type="submission" date="2018-03" db="EMBL/GenBank/DDBJ databases">
        <title>Genomic Encyclopedia of Archaeal and Bacterial Type Strains, Phase II (KMG-II): from individual species to whole genera.</title>
        <authorList>
            <person name="Goeker M."/>
        </authorList>
    </citation>
    <scope>NUCLEOTIDE SEQUENCE [LARGE SCALE GENOMIC DNA]</scope>
    <source>
        <strain evidence="8 9">DSM 29057</strain>
    </source>
</reference>
<keyword evidence="9" id="KW-1185">Reference proteome</keyword>
<evidence type="ECO:0000313" key="8">
    <source>
        <dbReference type="EMBL" id="PSL33780.1"/>
    </source>
</evidence>
<dbReference type="PANTHER" id="PTHR43715">
    <property type="entry name" value="GDP-MANNOSE 4,6-DEHYDRATASE"/>
    <property type="match status" value="1"/>
</dbReference>
<dbReference type="GO" id="GO:0008446">
    <property type="term" value="F:GDP-mannose 4,6-dehydratase activity"/>
    <property type="evidence" value="ECO:0007669"/>
    <property type="project" value="UniProtKB-EC"/>
</dbReference>
<evidence type="ECO:0000256" key="4">
    <source>
        <dbReference type="ARBA" id="ARBA00011989"/>
    </source>
</evidence>
<evidence type="ECO:0000256" key="5">
    <source>
        <dbReference type="ARBA" id="ARBA00023239"/>
    </source>
</evidence>
<evidence type="ECO:0000259" key="7">
    <source>
        <dbReference type="Pfam" id="PF16363"/>
    </source>
</evidence>
<dbReference type="InterPro" id="IPR036291">
    <property type="entry name" value="NAD(P)-bd_dom_sf"/>
</dbReference>
<comment type="caution">
    <text evidence="8">The sequence shown here is derived from an EMBL/GenBank/DDBJ whole genome shotgun (WGS) entry which is preliminary data.</text>
</comment>
<dbReference type="EC" id="4.2.1.47" evidence="4"/>
<dbReference type="GO" id="GO:0042351">
    <property type="term" value="P:'de novo' GDP-L-fucose biosynthetic process"/>
    <property type="evidence" value="ECO:0007669"/>
    <property type="project" value="TreeGrafter"/>
</dbReference>
<dbReference type="InterPro" id="IPR016040">
    <property type="entry name" value="NAD(P)-bd_dom"/>
</dbReference>
<comment type="cofactor">
    <cofactor evidence="2">
        <name>NADP(+)</name>
        <dbReference type="ChEBI" id="CHEBI:58349"/>
    </cofactor>
</comment>
<dbReference type="Pfam" id="PF16363">
    <property type="entry name" value="GDP_Man_Dehyd"/>
    <property type="match status" value="1"/>
</dbReference>
<comment type="catalytic activity">
    <reaction evidence="1">
        <text>GDP-alpha-D-mannose = GDP-4-dehydro-alpha-D-rhamnose + H2O</text>
        <dbReference type="Rhea" id="RHEA:23820"/>
        <dbReference type="ChEBI" id="CHEBI:15377"/>
        <dbReference type="ChEBI" id="CHEBI:57527"/>
        <dbReference type="ChEBI" id="CHEBI:57964"/>
        <dbReference type="EC" id="4.2.1.47"/>
    </reaction>
</comment>
<dbReference type="EMBL" id="PYAS01000001">
    <property type="protein sequence ID" value="PSL33780.1"/>
    <property type="molecule type" value="Genomic_DNA"/>
</dbReference>
<evidence type="ECO:0000256" key="2">
    <source>
        <dbReference type="ARBA" id="ARBA00001937"/>
    </source>
</evidence>